<dbReference type="GO" id="GO:0004771">
    <property type="term" value="F:sterol ester esterase activity"/>
    <property type="evidence" value="ECO:0007669"/>
    <property type="project" value="TreeGrafter"/>
</dbReference>
<protein>
    <submittedName>
        <fullName evidence="4">Hormone-sensitive lipase</fullName>
    </submittedName>
</protein>
<dbReference type="InterPro" id="IPR010468">
    <property type="entry name" value="HSL_N"/>
</dbReference>
<evidence type="ECO:0000256" key="1">
    <source>
        <dbReference type="SAM" id="MobiDB-lite"/>
    </source>
</evidence>
<dbReference type="GO" id="GO:0008203">
    <property type="term" value="P:cholesterol metabolic process"/>
    <property type="evidence" value="ECO:0007669"/>
    <property type="project" value="InterPro"/>
</dbReference>
<dbReference type="GO" id="GO:0005829">
    <property type="term" value="C:cytosol"/>
    <property type="evidence" value="ECO:0007669"/>
    <property type="project" value="TreeGrafter"/>
</dbReference>
<dbReference type="GO" id="GO:0004806">
    <property type="term" value="F:triacylglycerol lipase activity"/>
    <property type="evidence" value="ECO:0007669"/>
    <property type="project" value="TreeGrafter"/>
</dbReference>
<dbReference type="InterPro" id="IPR013094">
    <property type="entry name" value="AB_hydrolase_3"/>
</dbReference>
<keyword evidence="5" id="KW-1185">Reference proteome</keyword>
<dbReference type="Proteomes" id="UP000192578">
    <property type="component" value="Unassembled WGS sequence"/>
</dbReference>
<gene>
    <name evidence="4" type="ORF">BV898_02938</name>
</gene>
<feature type="compositionally biased region" description="Polar residues" evidence="1">
    <location>
        <begin position="610"/>
        <end position="626"/>
    </location>
</feature>
<reference evidence="5" key="1">
    <citation type="submission" date="2017-01" db="EMBL/GenBank/DDBJ databases">
        <title>Comparative genomics of anhydrobiosis in the tardigrade Hypsibius dujardini.</title>
        <authorList>
            <person name="Yoshida Y."/>
            <person name="Koutsovoulos G."/>
            <person name="Laetsch D."/>
            <person name="Stevens L."/>
            <person name="Kumar S."/>
            <person name="Horikawa D."/>
            <person name="Ishino K."/>
            <person name="Komine S."/>
            <person name="Tomita M."/>
            <person name="Blaxter M."/>
            <person name="Arakawa K."/>
        </authorList>
    </citation>
    <scope>NUCLEOTIDE SEQUENCE [LARGE SCALE GENOMIC DNA]</scope>
    <source>
        <strain evidence="5">Z151</strain>
    </source>
</reference>
<sequence>MCCCLNDAMSESHPNPSGEGANEFLTDVPYSFESVNQSTAGCLYRDSTEFPSEISPEFSSVFQEGSAFFQNSVTELTEESLRNPFNGPAQETMRISCTWFTAWSSLRTAVGNNLEHFAIRTPAHERRTNRFYQCFHQLEEHTRAMQPAIDLLNLNAHKYDFDNVPANGFRSLLSVTDACMCRLVQKSRDIERQREDFLFRKNFHLRSLEEYTKILGALRKMLDYASHMMQLGDNTGSLFPKEGSKLIEEWFKEVETMNQEVFYGRSLGFQYASSVHRMLQTVVLAMAVCADTYRSWEKWKPGSAKLATTIPNMFTTTRFVMRPELRAKQIVHTTRNCDINFCKQFWGLLEASYLQSGFNWILPSVAVNEVIELPPEMIEVTGIAGKNIFVKPPSYSKPIFTRFISDVESSNGEGQSRTLSSSLIFHCHGGGFIAQSSKAHESYLLKWAKDLKLPIFSIDYALAPEEPYPKGLDEVVYAYAWALKNCERLGWTGEKVCFVGDSAGGNLVVAAALKIFCKGLPSPTGILAAYGAFLVQYTPSPSRLLCLMDPLLPMGILTRCLAAYAGIREPSCVGQVQGANDKVLHENLEEESANGAGGDVTAGQLKRGLSTDQQAPGNLRNSSSSVGDLHRKNGFRPQTSTPSTSERDFCMNGDAMDGSPLTPGTPSTPPEPQVGSRWFGRTVSGFFKNLQAKPVQIGDAISSIEDPQQPYTPEDKRRMRGSDKVEPLPRYNFASVSVEDPFLSPLLAEDHILIGLPPVHLVACHLDPLLDDSISFARRLRQLNKPVGLDVMNHLPHGFLNFSLLSAEAADATALCARRIQEILGIETPQPDQ</sequence>
<feature type="domain" description="Alpha/beta hydrolase fold-3" evidence="3">
    <location>
        <begin position="735"/>
        <end position="800"/>
    </location>
</feature>
<dbReference type="AlphaFoldDB" id="A0A1W0X6Q6"/>
<evidence type="ECO:0000259" key="3">
    <source>
        <dbReference type="Pfam" id="PF07859"/>
    </source>
</evidence>
<dbReference type="Gene3D" id="3.40.50.1820">
    <property type="entry name" value="alpha/beta hydrolase"/>
    <property type="match status" value="2"/>
</dbReference>
<accession>A0A1W0X6Q6</accession>
<dbReference type="PANTHER" id="PTHR23025">
    <property type="entry name" value="TRIACYLGLYCEROL LIPASE"/>
    <property type="match status" value="1"/>
</dbReference>
<feature type="domain" description="Alpha/beta hydrolase fold-3" evidence="3">
    <location>
        <begin position="425"/>
        <end position="565"/>
    </location>
</feature>
<evidence type="ECO:0000313" key="4">
    <source>
        <dbReference type="EMBL" id="OQV23205.1"/>
    </source>
</evidence>
<dbReference type="OrthoDB" id="408631at2759"/>
<dbReference type="Pfam" id="PF07859">
    <property type="entry name" value="Abhydrolase_3"/>
    <property type="match status" value="2"/>
</dbReference>
<feature type="region of interest" description="Disordered" evidence="1">
    <location>
        <begin position="609"/>
        <end position="678"/>
    </location>
</feature>
<dbReference type="InterPro" id="IPR029058">
    <property type="entry name" value="AB_hydrolase_fold"/>
</dbReference>
<evidence type="ECO:0000313" key="5">
    <source>
        <dbReference type="Proteomes" id="UP000192578"/>
    </source>
</evidence>
<dbReference type="GO" id="GO:0019433">
    <property type="term" value="P:triglyceride catabolic process"/>
    <property type="evidence" value="ECO:0007669"/>
    <property type="project" value="TreeGrafter"/>
</dbReference>
<feature type="region of interest" description="Disordered" evidence="1">
    <location>
        <begin position="698"/>
        <end position="722"/>
    </location>
</feature>
<name>A0A1W0X6Q6_HYPEX</name>
<evidence type="ECO:0000259" key="2">
    <source>
        <dbReference type="Pfam" id="PF06350"/>
    </source>
</evidence>
<organism evidence="4 5">
    <name type="scientific">Hypsibius exemplaris</name>
    <name type="common">Freshwater tardigrade</name>
    <dbReference type="NCBI Taxonomy" id="2072580"/>
    <lineage>
        <taxon>Eukaryota</taxon>
        <taxon>Metazoa</taxon>
        <taxon>Ecdysozoa</taxon>
        <taxon>Tardigrada</taxon>
        <taxon>Eutardigrada</taxon>
        <taxon>Parachela</taxon>
        <taxon>Hypsibioidea</taxon>
        <taxon>Hypsibiidae</taxon>
        <taxon>Hypsibius</taxon>
    </lineage>
</organism>
<dbReference type="SUPFAM" id="SSF53474">
    <property type="entry name" value="alpha/beta-Hydrolases"/>
    <property type="match status" value="1"/>
</dbReference>
<dbReference type="Pfam" id="PF06350">
    <property type="entry name" value="HSL_N"/>
    <property type="match status" value="1"/>
</dbReference>
<dbReference type="PANTHER" id="PTHR23025:SF3">
    <property type="entry name" value="HORMONE-SENSITIVE LIPASE"/>
    <property type="match status" value="1"/>
</dbReference>
<feature type="domain" description="Hormone-sensitive lipase N-terminal" evidence="2">
    <location>
        <begin position="103"/>
        <end position="408"/>
    </location>
</feature>
<comment type="caution">
    <text evidence="4">The sequence shown here is derived from an EMBL/GenBank/DDBJ whole genome shotgun (WGS) entry which is preliminary data.</text>
</comment>
<feature type="compositionally biased region" description="Basic and acidic residues" evidence="1">
    <location>
        <begin position="713"/>
        <end position="722"/>
    </location>
</feature>
<proteinExistence type="predicted"/>
<dbReference type="EMBL" id="MTYJ01000013">
    <property type="protein sequence ID" value="OQV23205.1"/>
    <property type="molecule type" value="Genomic_DNA"/>
</dbReference>